<dbReference type="GO" id="GO:0009969">
    <property type="term" value="P:xyloglucan biosynthetic process"/>
    <property type="evidence" value="ECO:0007669"/>
    <property type="project" value="TreeGrafter"/>
</dbReference>
<dbReference type="PANTHER" id="PTHR31311:SF35">
    <property type="entry name" value="GLYCOSYLTRANSFERASE CAZY FAMILY GT34-LIKE PROTEIN"/>
    <property type="match status" value="1"/>
</dbReference>
<dbReference type="AlphaFoldDB" id="A0AA38GX24"/>
<accession>A0AA38GX24</accession>
<keyword evidence="3" id="KW-0808">Transferase</keyword>
<keyword evidence="2" id="KW-0328">Glycosyltransferase</keyword>
<gene>
    <name evidence="6" type="ORF">KI387_001911</name>
</gene>
<name>A0AA38GX24_TAXCH</name>
<comment type="caution">
    <text evidence="6">The sequence shown here is derived from an EMBL/GenBank/DDBJ whole genome shotgun (WGS) entry which is preliminary data.</text>
</comment>
<dbReference type="Pfam" id="PF05637">
    <property type="entry name" value="Glyco_transf_34"/>
    <property type="match status" value="1"/>
</dbReference>
<dbReference type="InterPro" id="IPR008630">
    <property type="entry name" value="Glyco_trans_34"/>
</dbReference>
<dbReference type="EMBL" id="JAHRHJ020000001">
    <property type="protein sequence ID" value="KAH9329803.1"/>
    <property type="molecule type" value="Genomic_DNA"/>
</dbReference>
<organism evidence="6 7">
    <name type="scientific">Taxus chinensis</name>
    <name type="common">Chinese yew</name>
    <name type="synonym">Taxus wallichiana var. chinensis</name>
    <dbReference type="NCBI Taxonomy" id="29808"/>
    <lineage>
        <taxon>Eukaryota</taxon>
        <taxon>Viridiplantae</taxon>
        <taxon>Streptophyta</taxon>
        <taxon>Embryophyta</taxon>
        <taxon>Tracheophyta</taxon>
        <taxon>Spermatophyta</taxon>
        <taxon>Pinopsida</taxon>
        <taxon>Pinidae</taxon>
        <taxon>Conifers II</taxon>
        <taxon>Cupressales</taxon>
        <taxon>Taxaceae</taxon>
        <taxon>Taxus</taxon>
    </lineage>
</organism>
<evidence type="ECO:0000256" key="3">
    <source>
        <dbReference type="ARBA" id="ARBA00022679"/>
    </source>
</evidence>
<dbReference type="GO" id="GO:0000139">
    <property type="term" value="C:Golgi membrane"/>
    <property type="evidence" value="ECO:0007669"/>
    <property type="project" value="UniProtKB-SubCell"/>
</dbReference>
<dbReference type="GO" id="GO:0016758">
    <property type="term" value="F:hexosyltransferase activity"/>
    <property type="evidence" value="ECO:0007669"/>
    <property type="project" value="TreeGrafter"/>
</dbReference>
<dbReference type="PANTHER" id="PTHR31311">
    <property type="entry name" value="XYLOGLUCAN 6-XYLOSYLTRANSFERASE 5-RELATED-RELATED"/>
    <property type="match status" value="1"/>
</dbReference>
<keyword evidence="4" id="KW-0735">Signal-anchor</keyword>
<evidence type="ECO:0000256" key="2">
    <source>
        <dbReference type="ARBA" id="ARBA00022676"/>
    </source>
</evidence>
<proteinExistence type="predicted"/>
<evidence type="ECO:0000313" key="7">
    <source>
        <dbReference type="Proteomes" id="UP000824469"/>
    </source>
</evidence>
<evidence type="ECO:0000256" key="4">
    <source>
        <dbReference type="ARBA" id="ARBA00022968"/>
    </source>
</evidence>
<dbReference type="Proteomes" id="UP000824469">
    <property type="component" value="Unassembled WGS sequence"/>
</dbReference>
<dbReference type="GO" id="GO:0005802">
    <property type="term" value="C:trans-Golgi network"/>
    <property type="evidence" value="ECO:0007669"/>
    <property type="project" value="TreeGrafter"/>
</dbReference>
<reference evidence="6 7" key="1">
    <citation type="journal article" date="2021" name="Nat. Plants">
        <title>The Taxus genome provides insights into paclitaxel biosynthesis.</title>
        <authorList>
            <person name="Xiong X."/>
            <person name="Gou J."/>
            <person name="Liao Q."/>
            <person name="Li Y."/>
            <person name="Zhou Q."/>
            <person name="Bi G."/>
            <person name="Li C."/>
            <person name="Du R."/>
            <person name="Wang X."/>
            <person name="Sun T."/>
            <person name="Guo L."/>
            <person name="Liang H."/>
            <person name="Lu P."/>
            <person name="Wu Y."/>
            <person name="Zhang Z."/>
            <person name="Ro D.K."/>
            <person name="Shang Y."/>
            <person name="Huang S."/>
            <person name="Yan J."/>
        </authorList>
    </citation>
    <scope>NUCLEOTIDE SEQUENCE [LARGE SCALE GENOMIC DNA]</scope>
    <source>
        <strain evidence="6">Ta-2019</strain>
    </source>
</reference>
<evidence type="ECO:0000256" key="5">
    <source>
        <dbReference type="ARBA" id="ARBA00023034"/>
    </source>
</evidence>
<dbReference type="GO" id="GO:0005768">
    <property type="term" value="C:endosome"/>
    <property type="evidence" value="ECO:0007669"/>
    <property type="project" value="TreeGrafter"/>
</dbReference>
<keyword evidence="4" id="KW-0812">Transmembrane</keyword>
<feature type="non-terminal residue" evidence="6">
    <location>
        <position position="1"/>
    </location>
</feature>
<keyword evidence="5" id="KW-0333">Golgi apparatus</keyword>
<protein>
    <submittedName>
        <fullName evidence="6">Uncharacterized protein</fullName>
    </submittedName>
</protein>
<comment type="subcellular location">
    <subcellularLocation>
        <location evidence="1">Golgi apparatus membrane</location>
        <topology evidence="1">Single-pass type II membrane protein</topology>
    </subcellularLocation>
</comment>
<evidence type="ECO:0000313" key="6">
    <source>
        <dbReference type="EMBL" id="KAH9329803.1"/>
    </source>
</evidence>
<evidence type="ECO:0000256" key="1">
    <source>
        <dbReference type="ARBA" id="ARBA00004323"/>
    </source>
</evidence>
<keyword evidence="7" id="KW-1185">Reference proteome</keyword>
<sequence>EMGFYIRRVPEFSFNSLYKRLHAYGEDPDWMGLNARNFLVRNCEWSHRFLEKWIEMGAPENLQAAKKAINTVVKNRPQEWDPDDQSALVYLLNKNKTKSERNVFLETSYSLHGYFEYIIDKYAEGVLVVECDQFILTKFKNRTDDLPPRSVVEIQRRIPPHNLTANLANFAGSTPPTPKLFTSERLML</sequence>